<dbReference type="Proteomes" id="UP000037069">
    <property type="component" value="Unassembled WGS sequence"/>
</dbReference>
<proteinExistence type="predicted"/>
<dbReference type="Gene3D" id="2.60.120.200">
    <property type="match status" value="2"/>
</dbReference>
<keyword evidence="1 2" id="KW-0430">Lectin</keyword>
<dbReference type="GO" id="GO:0016936">
    <property type="term" value="F:galactoside binding"/>
    <property type="evidence" value="ECO:0007669"/>
    <property type="project" value="TreeGrafter"/>
</dbReference>
<reference evidence="4 5" key="1">
    <citation type="journal article" date="2015" name="Nat. Commun.">
        <title>Lucilia cuprina genome unlocks parasitic fly biology to underpin future interventions.</title>
        <authorList>
            <person name="Anstead C.A."/>
            <person name="Korhonen P.K."/>
            <person name="Young N.D."/>
            <person name="Hall R.S."/>
            <person name="Jex A.R."/>
            <person name="Murali S.C."/>
            <person name="Hughes D.S."/>
            <person name="Lee S.F."/>
            <person name="Perry T."/>
            <person name="Stroehlein A.J."/>
            <person name="Ansell B.R."/>
            <person name="Breugelmans B."/>
            <person name="Hofmann A."/>
            <person name="Qu J."/>
            <person name="Dugan S."/>
            <person name="Lee S.L."/>
            <person name="Chao H."/>
            <person name="Dinh H."/>
            <person name="Han Y."/>
            <person name="Doddapaneni H.V."/>
            <person name="Worley K.C."/>
            <person name="Muzny D.M."/>
            <person name="Ioannidis P."/>
            <person name="Waterhouse R.M."/>
            <person name="Zdobnov E.M."/>
            <person name="James P.J."/>
            <person name="Bagnall N.H."/>
            <person name="Kotze A.C."/>
            <person name="Gibbs R.A."/>
            <person name="Richards S."/>
            <person name="Batterham P."/>
            <person name="Gasser R.B."/>
        </authorList>
    </citation>
    <scope>NUCLEOTIDE SEQUENCE [LARGE SCALE GENOMIC DNA]</scope>
    <source>
        <strain evidence="4 5">LS</strain>
        <tissue evidence="4">Full body</tissue>
    </source>
</reference>
<dbReference type="CDD" id="cd00070">
    <property type="entry name" value="GLECT"/>
    <property type="match status" value="2"/>
</dbReference>
<feature type="domain" description="Galectin" evidence="3">
    <location>
        <begin position="368"/>
        <end position="510"/>
    </location>
</feature>
<dbReference type="Pfam" id="PF00337">
    <property type="entry name" value="Gal-bind_lectin"/>
    <property type="match status" value="2"/>
</dbReference>
<dbReference type="InterPro" id="IPR044156">
    <property type="entry name" value="Galectin-like"/>
</dbReference>
<dbReference type="SUPFAM" id="SSF49899">
    <property type="entry name" value="Concanavalin A-like lectins/glucanases"/>
    <property type="match status" value="2"/>
</dbReference>
<dbReference type="PANTHER" id="PTHR11346">
    <property type="entry name" value="GALECTIN"/>
    <property type="match status" value="1"/>
</dbReference>
<sequence length="532" mass="62070">MPCCSKDHKFQRIPGDLSSDDEYYGKGNEYLKYKERLKLFYKYCCDFRENYYRNTVKSANLQDQDNHHHLHQRPSLLLTRKMYKSNRSGIDFAAIEASAEAFEVIDAFAAKTPHGSVENFLEAERINTNFRENYFEDDIEIINGVEAEYEERLQDFEAEDEAIYHNPTLGELHEGVSFTVTGRTKRHCERFSINFIVENATRDLALHINPRLPQNYIVRNSKVRNVWGREEVASALPFSLRRGAPFSIQVLFTEECYMISVNGYHFCKFYHRLPYKSVQTMEVKGDIDDVSVERMIVSHYPERLPESIPKSIRLHKSLRAGHDPDEEGGDLTDHEEKQATQWREVVVKDKICHEPNILRKDEMKLPYYGVIPKNSFLLGHVIKIEGRVRLLPQSFYINLQSGHDCWPHPTIALHLNPRFSKQSVGPIGQTTVIRNSWVDGSWGTEERSDMETTFRPGKTFSLSIVHGSNNSFEIYVNHELLTEYKFRCRPDKIDTIYIQGDIKLFDVVLQRNTSFEKISPHRRAIEDFFLHS</sequence>
<evidence type="ECO:0000313" key="4">
    <source>
        <dbReference type="EMBL" id="KNC23115.1"/>
    </source>
</evidence>
<dbReference type="InterPro" id="IPR001079">
    <property type="entry name" value="Galectin_CRD"/>
</dbReference>
<feature type="domain" description="Galectin" evidence="3">
    <location>
        <begin position="164"/>
        <end position="298"/>
    </location>
</feature>
<dbReference type="GO" id="GO:0030246">
    <property type="term" value="F:carbohydrate binding"/>
    <property type="evidence" value="ECO:0007669"/>
    <property type="project" value="UniProtKB-UniRule"/>
</dbReference>
<evidence type="ECO:0000256" key="2">
    <source>
        <dbReference type="RuleBase" id="RU102079"/>
    </source>
</evidence>
<dbReference type="EMBL" id="JRES01001418">
    <property type="protein sequence ID" value="KNC23115.1"/>
    <property type="molecule type" value="Genomic_DNA"/>
</dbReference>
<dbReference type="OrthoDB" id="5795596at2759"/>
<keyword evidence="5" id="KW-1185">Reference proteome</keyword>
<gene>
    <name evidence="4" type="ORF">FF38_07169</name>
</gene>
<protein>
    <recommendedName>
        <fullName evidence="2">Galectin</fullName>
    </recommendedName>
</protein>
<dbReference type="OMA" id="IRCEYEG"/>
<evidence type="ECO:0000256" key="1">
    <source>
        <dbReference type="ARBA" id="ARBA00022734"/>
    </source>
</evidence>
<comment type="caution">
    <text evidence="4">The sequence shown here is derived from an EMBL/GenBank/DDBJ whole genome shotgun (WGS) entry which is preliminary data.</text>
</comment>
<dbReference type="FunFam" id="2.60.120.200:FF:000180">
    <property type="entry name" value="Galectin"/>
    <property type="match status" value="1"/>
</dbReference>
<evidence type="ECO:0000259" key="3">
    <source>
        <dbReference type="PROSITE" id="PS51304"/>
    </source>
</evidence>
<dbReference type="InterPro" id="IPR013320">
    <property type="entry name" value="ConA-like_dom_sf"/>
</dbReference>
<organism evidence="4 5">
    <name type="scientific">Lucilia cuprina</name>
    <name type="common">Green bottle fly</name>
    <name type="synonym">Australian sheep blowfly</name>
    <dbReference type="NCBI Taxonomy" id="7375"/>
    <lineage>
        <taxon>Eukaryota</taxon>
        <taxon>Metazoa</taxon>
        <taxon>Ecdysozoa</taxon>
        <taxon>Arthropoda</taxon>
        <taxon>Hexapoda</taxon>
        <taxon>Insecta</taxon>
        <taxon>Pterygota</taxon>
        <taxon>Neoptera</taxon>
        <taxon>Endopterygota</taxon>
        <taxon>Diptera</taxon>
        <taxon>Brachycera</taxon>
        <taxon>Muscomorpha</taxon>
        <taxon>Oestroidea</taxon>
        <taxon>Calliphoridae</taxon>
        <taxon>Luciliinae</taxon>
        <taxon>Lucilia</taxon>
    </lineage>
</organism>
<dbReference type="SMART" id="SM00276">
    <property type="entry name" value="GLECT"/>
    <property type="match status" value="2"/>
</dbReference>
<accession>A0A0L0BSQ9</accession>
<dbReference type="SMART" id="SM00908">
    <property type="entry name" value="Gal-bind_lectin"/>
    <property type="match status" value="2"/>
</dbReference>
<evidence type="ECO:0000313" key="5">
    <source>
        <dbReference type="Proteomes" id="UP000037069"/>
    </source>
</evidence>
<dbReference type="PROSITE" id="PS51304">
    <property type="entry name" value="GALECTIN"/>
    <property type="match status" value="2"/>
</dbReference>
<name>A0A0L0BSQ9_LUCCU</name>
<dbReference type="PANTHER" id="PTHR11346:SF185">
    <property type="entry name" value="GALECTIN"/>
    <property type="match status" value="1"/>
</dbReference>
<dbReference type="AlphaFoldDB" id="A0A0L0BSQ9"/>